<evidence type="ECO:0000259" key="5">
    <source>
        <dbReference type="PROSITE" id="PS51898"/>
    </source>
</evidence>
<dbReference type="PROSITE" id="PS51898">
    <property type="entry name" value="TYR_RECOMBINASE"/>
    <property type="match status" value="1"/>
</dbReference>
<dbReference type="Gene3D" id="3.30.160.390">
    <property type="entry name" value="Integrase, DNA-binding domain"/>
    <property type="match status" value="1"/>
</dbReference>
<dbReference type="InterPro" id="IPR025166">
    <property type="entry name" value="Integrase_DNA_bind_dom"/>
</dbReference>
<dbReference type="GO" id="GO:0015074">
    <property type="term" value="P:DNA integration"/>
    <property type="evidence" value="ECO:0007669"/>
    <property type="project" value="UniProtKB-KW"/>
</dbReference>
<keyword evidence="7" id="KW-1185">Reference proteome</keyword>
<dbReference type="PANTHER" id="PTHR30629">
    <property type="entry name" value="PROPHAGE INTEGRASE"/>
    <property type="match status" value="1"/>
</dbReference>
<dbReference type="GO" id="GO:0003677">
    <property type="term" value="F:DNA binding"/>
    <property type="evidence" value="ECO:0007669"/>
    <property type="project" value="UniProtKB-KW"/>
</dbReference>
<dbReference type="Pfam" id="PF00589">
    <property type="entry name" value="Phage_integrase"/>
    <property type="match status" value="1"/>
</dbReference>
<dbReference type="GO" id="GO:0006310">
    <property type="term" value="P:DNA recombination"/>
    <property type="evidence" value="ECO:0007669"/>
    <property type="project" value="UniProtKB-KW"/>
</dbReference>
<dbReference type="Gene3D" id="1.10.150.130">
    <property type="match status" value="1"/>
</dbReference>
<keyword evidence="3" id="KW-0238">DNA-binding</keyword>
<organism evidence="6 7">
    <name type="scientific">Thiobacillus denitrificans</name>
    <dbReference type="NCBI Taxonomy" id="36861"/>
    <lineage>
        <taxon>Bacteria</taxon>
        <taxon>Pseudomonadati</taxon>
        <taxon>Pseudomonadota</taxon>
        <taxon>Betaproteobacteria</taxon>
        <taxon>Nitrosomonadales</taxon>
        <taxon>Thiobacillaceae</taxon>
        <taxon>Thiobacillus</taxon>
    </lineage>
</organism>
<dbReference type="InterPro" id="IPR038488">
    <property type="entry name" value="Integrase_DNA-bd_sf"/>
</dbReference>
<dbReference type="InterPro" id="IPR050808">
    <property type="entry name" value="Phage_Integrase"/>
</dbReference>
<keyword evidence="4" id="KW-0233">DNA recombination</keyword>
<evidence type="ECO:0000313" key="6">
    <source>
        <dbReference type="EMBL" id="KVW93328.1"/>
    </source>
</evidence>
<feature type="domain" description="Tyr recombinase" evidence="5">
    <location>
        <begin position="211"/>
        <end position="400"/>
    </location>
</feature>
<proteinExistence type="inferred from homology"/>
<dbReference type="InterPro" id="IPR013762">
    <property type="entry name" value="Integrase-like_cat_sf"/>
</dbReference>
<evidence type="ECO:0000256" key="3">
    <source>
        <dbReference type="ARBA" id="ARBA00023125"/>
    </source>
</evidence>
<dbReference type="InterPro" id="IPR011010">
    <property type="entry name" value="DNA_brk_join_enz"/>
</dbReference>
<comment type="caution">
    <text evidence="6">The sequence shown here is derived from an EMBL/GenBank/DDBJ whole genome shotgun (WGS) entry which is preliminary data.</text>
</comment>
<dbReference type="InterPro" id="IPR010998">
    <property type="entry name" value="Integrase_recombinase_N"/>
</dbReference>
<dbReference type="PATRIC" id="fig|36861.3.peg.2707"/>
<dbReference type="CDD" id="cd00801">
    <property type="entry name" value="INT_P4_C"/>
    <property type="match status" value="1"/>
</dbReference>
<evidence type="ECO:0000313" key="7">
    <source>
        <dbReference type="Proteomes" id="UP000064243"/>
    </source>
</evidence>
<dbReference type="Pfam" id="PF22022">
    <property type="entry name" value="Phage_int_M"/>
    <property type="match status" value="1"/>
</dbReference>
<dbReference type="OrthoDB" id="9775880at2"/>
<gene>
    <name evidence="6" type="ORF">ABW22_14435</name>
</gene>
<evidence type="ECO:0000256" key="4">
    <source>
        <dbReference type="ARBA" id="ARBA00023172"/>
    </source>
</evidence>
<dbReference type="RefSeq" id="WP_059758238.1">
    <property type="nucleotide sequence ID" value="NZ_LDUG01000048.1"/>
</dbReference>
<dbReference type="SUPFAM" id="SSF56349">
    <property type="entry name" value="DNA breaking-rejoining enzymes"/>
    <property type="match status" value="1"/>
</dbReference>
<dbReference type="Pfam" id="PF13356">
    <property type="entry name" value="Arm-DNA-bind_3"/>
    <property type="match status" value="1"/>
</dbReference>
<dbReference type="PANTHER" id="PTHR30629:SF6">
    <property type="entry name" value="PROPHAGE INTEGRASE INTA-RELATED"/>
    <property type="match status" value="1"/>
</dbReference>
<reference evidence="6 7" key="1">
    <citation type="journal article" date="2015" name="Appl. Environ. Microbiol.">
        <title>Aerobic and Anaerobic Thiosulfate Oxidation by a Cold-Adapted, Subglacial Chemoautotroph.</title>
        <authorList>
            <person name="Harrold Z.R."/>
            <person name="Skidmore M.L."/>
            <person name="Hamilton T.L."/>
            <person name="Desch L."/>
            <person name="Amada K."/>
            <person name="van Gelder W."/>
            <person name="Glover K."/>
            <person name="Roden E.E."/>
            <person name="Boyd E.S."/>
        </authorList>
    </citation>
    <scope>NUCLEOTIDE SEQUENCE [LARGE SCALE GENOMIC DNA]</scope>
    <source>
        <strain evidence="6 7">RG</strain>
    </source>
</reference>
<dbReference type="InterPro" id="IPR002104">
    <property type="entry name" value="Integrase_catalytic"/>
</dbReference>
<accession>A0A106BJJ5</accession>
<sequence length="424" mass="47224">MLTELKIKHAKPGYWLDADGLYLQVSDSGAKSWIYRFQINGKRREMGLGSLGHVAAKEARRRAAEARGMVHNKVDPLEHRKQQAQAAAARAAQVAAGAITFKKVSLEYIEANRAGWNNVKHVSQWESTLATYAYPVMGDTPVCEVNTAMVLELLNPIWFTITETATRLRGRIEQILSYAKVKGYREGENPAAWRGHLDNVLPAPGKIAPHKPQPALPYDQMSEFISKLRQHEGATLLCLEFLILTASRCGEASAAKWDEIDMEKGVWTVPADRMKGRREHRVPLSAAALAVLTKAKEMRQGEYVFPGKIIGEPVNTGGLGQPLKRMNAGRVKAGLAKWVDAQSGRAIVPHGFRSSFRDWAAETTHYDRDMVEMALAHVVENKVEAAYRRGDMFQKRLQMMDDWATWCEPKKAATVTPIKSKAAA</sequence>
<evidence type="ECO:0000256" key="1">
    <source>
        <dbReference type="ARBA" id="ARBA00008857"/>
    </source>
</evidence>
<protein>
    <recommendedName>
        <fullName evidence="5">Tyr recombinase domain-containing protein</fullName>
    </recommendedName>
</protein>
<dbReference type="EMBL" id="LDUG01000048">
    <property type="protein sequence ID" value="KVW93328.1"/>
    <property type="molecule type" value="Genomic_DNA"/>
</dbReference>
<dbReference type="Gene3D" id="1.10.443.10">
    <property type="entry name" value="Intergrase catalytic core"/>
    <property type="match status" value="1"/>
</dbReference>
<evidence type="ECO:0000256" key="2">
    <source>
        <dbReference type="ARBA" id="ARBA00022908"/>
    </source>
</evidence>
<name>A0A106BJJ5_THIDE</name>
<dbReference type="Proteomes" id="UP000064243">
    <property type="component" value="Unassembled WGS sequence"/>
</dbReference>
<dbReference type="AlphaFoldDB" id="A0A106BJJ5"/>
<comment type="similarity">
    <text evidence="1">Belongs to the 'phage' integrase family.</text>
</comment>
<dbReference type="InterPro" id="IPR053876">
    <property type="entry name" value="Phage_int_M"/>
</dbReference>
<keyword evidence="2" id="KW-0229">DNA integration</keyword>